<keyword evidence="1" id="KW-1133">Transmembrane helix</keyword>
<evidence type="ECO:0000313" key="3">
    <source>
        <dbReference type="Proteomes" id="UP000095230"/>
    </source>
</evidence>
<dbReference type="EMBL" id="MCBT01000005">
    <property type="protein sequence ID" value="OEG75570.1"/>
    <property type="molecule type" value="Genomic_DNA"/>
</dbReference>
<reference evidence="2 3" key="1">
    <citation type="submission" date="2016-07" db="EMBL/GenBank/DDBJ databases">
        <title>Whole-genome of two Shewanella species isolated from a digestive organ of sea cucumber Apostichopus japonicus Selenka 1867.</title>
        <authorList>
            <person name="Hong H.-H."/>
            <person name="Choi H."/>
            <person name="Cheon S."/>
            <person name="Oh J.-S."/>
            <person name="Lee H.-G."/>
            <person name="Park C."/>
        </authorList>
    </citation>
    <scope>NUCLEOTIDE SEQUENCE [LARGE SCALE GENOMIC DNA]</scope>
    <source>
        <strain evidence="2 3">CSB03KR</strain>
    </source>
</reference>
<comment type="caution">
    <text evidence="2">The sequence shown here is derived from an EMBL/GenBank/DDBJ whole genome shotgun (WGS) entry which is preliminary data.</text>
</comment>
<dbReference type="AlphaFoldDB" id="A0A1E5IYE7"/>
<organism evidence="2 3">
    <name type="scientific">Shewanella colwelliana</name>
    <name type="common">Alteromonas colwelliana</name>
    <dbReference type="NCBI Taxonomy" id="23"/>
    <lineage>
        <taxon>Bacteria</taxon>
        <taxon>Pseudomonadati</taxon>
        <taxon>Pseudomonadota</taxon>
        <taxon>Gammaproteobacteria</taxon>
        <taxon>Alteromonadales</taxon>
        <taxon>Shewanellaceae</taxon>
        <taxon>Shewanella</taxon>
    </lineage>
</organism>
<feature type="transmembrane region" description="Helical" evidence="1">
    <location>
        <begin position="50"/>
        <end position="68"/>
    </location>
</feature>
<dbReference type="Proteomes" id="UP000095230">
    <property type="component" value="Unassembled WGS sequence"/>
</dbReference>
<sequence length="80" mass="8868">MNKDHSKIHFTKFGLCFYSIIVLVMFYGFAQSTLSPDSALGALTTSTYGLLAWSFLVASIAGILELVLKKYGIKTLYHSK</sequence>
<gene>
    <name evidence="2" type="ORF">BEL05_02130</name>
</gene>
<keyword evidence="1" id="KW-0812">Transmembrane</keyword>
<name>A0A1E5IYE7_SHECO</name>
<evidence type="ECO:0000256" key="1">
    <source>
        <dbReference type="SAM" id="Phobius"/>
    </source>
</evidence>
<dbReference type="STRING" id="23.BEL05_02130"/>
<accession>A0A1E5IYE7</accession>
<keyword evidence="1" id="KW-0472">Membrane</keyword>
<feature type="transmembrane region" description="Helical" evidence="1">
    <location>
        <begin position="12"/>
        <end position="30"/>
    </location>
</feature>
<proteinExistence type="predicted"/>
<protein>
    <submittedName>
        <fullName evidence="2">Uncharacterized protein</fullName>
    </submittedName>
</protein>
<evidence type="ECO:0000313" key="2">
    <source>
        <dbReference type="EMBL" id="OEG75570.1"/>
    </source>
</evidence>